<keyword evidence="2" id="KW-0547">Nucleotide-binding</keyword>
<dbReference type="EMBL" id="MFAM01000068">
    <property type="protein sequence ID" value="OGD76878.1"/>
    <property type="molecule type" value="Genomic_DNA"/>
</dbReference>
<reference evidence="5 6" key="1">
    <citation type="journal article" date="2016" name="Nat. Commun.">
        <title>Thousands of microbial genomes shed light on interconnected biogeochemical processes in an aquifer system.</title>
        <authorList>
            <person name="Anantharaman K."/>
            <person name="Brown C.T."/>
            <person name="Hug L.A."/>
            <person name="Sharon I."/>
            <person name="Castelle C.J."/>
            <person name="Probst A.J."/>
            <person name="Thomas B.C."/>
            <person name="Singh A."/>
            <person name="Wilkins M.J."/>
            <person name="Karaoz U."/>
            <person name="Brodie E.L."/>
            <person name="Williams K.H."/>
            <person name="Hubbard S.S."/>
            <person name="Banfield J.F."/>
        </authorList>
    </citation>
    <scope>NUCLEOTIDE SEQUENCE [LARGE SCALE GENOMIC DNA]</scope>
</reference>
<dbReference type="InterPro" id="IPR003439">
    <property type="entry name" value="ABC_transporter-like_ATP-bd"/>
</dbReference>
<dbReference type="PROSITE" id="PS50893">
    <property type="entry name" value="ABC_TRANSPORTER_2"/>
    <property type="match status" value="1"/>
</dbReference>
<dbReference type="PANTHER" id="PTHR42711">
    <property type="entry name" value="ABC TRANSPORTER ATP-BINDING PROTEIN"/>
    <property type="match status" value="1"/>
</dbReference>
<dbReference type="InterPro" id="IPR027417">
    <property type="entry name" value="P-loop_NTPase"/>
</dbReference>
<evidence type="ECO:0000259" key="4">
    <source>
        <dbReference type="PROSITE" id="PS50893"/>
    </source>
</evidence>
<dbReference type="InterPro" id="IPR003593">
    <property type="entry name" value="AAA+_ATPase"/>
</dbReference>
<dbReference type="SUPFAM" id="SSF52540">
    <property type="entry name" value="P-loop containing nucleoside triphosphate hydrolases"/>
    <property type="match status" value="1"/>
</dbReference>
<dbReference type="Proteomes" id="UP000176682">
    <property type="component" value="Unassembled WGS sequence"/>
</dbReference>
<evidence type="ECO:0000256" key="1">
    <source>
        <dbReference type="ARBA" id="ARBA00022448"/>
    </source>
</evidence>
<comment type="caution">
    <text evidence="5">The sequence shown here is derived from an EMBL/GenBank/DDBJ whole genome shotgun (WGS) entry which is preliminary data.</text>
</comment>
<dbReference type="InterPro" id="IPR050763">
    <property type="entry name" value="ABC_transporter_ATP-binding"/>
</dbReference>
<proteinExistence type="predicted"/>
<dbReference type="PANTHER" id="PTHR42711:SF4">
    <property type="entry name" value="ABC TRANSPORTER RELATED"/>
    <property type="match status" value="1"/>
</dbReference>
<evidence type="ECO:0000256" key="3">
    <source>
        <dbReference type="ARBA" id="ARBA00022840"/>
    </source>
</evidence>
<dbReference type="AlphaFoldDB" id="A0A1F5FBA3"/>
<feature type="domain" description="ABC transporter" evidence="4">
    <location>
        <begin position="25"/>
        <end position="258"/>
    </location>
</feature>
<sequence>MSSVISISHLSKYYQVSDKSPGLLASVKSFFYRPSRTVKAVDNISFDIDQGEFVGFVGPNGAGKTTTLKMLSGLLFPTSGSVSVLGFTPFKRQYSYLRQIGFIMGQKSQLWWDLPPQETFLLHQAIYHISEADYRRRLDYFIDILDLGQIISVPTKKLSLGQRMKCELVASLLHQPQVIFLDEPTIGLDIVASQAIRKFLLDYNRQFHATIILTSHNLDDVQKLCRRLIVINHGQISYDGDLIKLEKKYHPQKTLQFIFSHPVKPSDFSKYRSKSFTNPYTLSLTLPPRQIASATSDILSHFPVVDINIESTPIETIISRLFTSHD</sequence>
<dbReference type="Pfam" id="PF00005">
    <property type="entry name" value="ABC_tran"/>
    <property type="match status" value="1"/>
</dbReference>
<organism evidence="5 6">
    <name type="scientific">Candidatus Collierbacteria bacterium RIFOXYB1_FULL_49_13</name>
    <dbReference type="NCBI Taxonomy" id="1817728"/>
    <lineage>
        <taxon>Bacteria</taxon>
        <taxon>Candidatus Collieribacteriota</taxon>
    </lineage>
</organism>
<dbReference type="Gene3D" id="3.40.50.300">
    <property type="entry name" value="P-loop containing nucleotide triphosphate hydrolases"/>
    <property type="match status" value="1"/>
</dbReference>
<accession>A0A1F5FBA3</accession>
<evidence type="ECO:0000313" key="5">
    <source>
        <dbReference type="EMBL" id="OGD76878.1"/>
    </source>
</evidence>
<dbReference type="GO" id="GO:0016887">
    <property type="term" value="F:ATP hydrolysis activity"/>
    <property type="evidence" value="ECO:0007669"/>
    <property type="project" value="InterPro"/>
</dbReference>
<dbReference type="GO" id="GO:0005524">
    <property type="term" value="F:ATP binding"/>
    <property type="evidence" value="ECO:0007669"/>
    <property type="project" value="UniProtKB-KW"/>
</dbReference>
<dbReference type="SMART" id="SM00382">
    <property type="entry name" value="AAA"/>
    <property type="match status" value="1"/>
</dbReference>
<name>A0A1F5FBA3_9BACT</name>
<evidence type="ECO:0000313" key="6">
    <source>
        <dbReference type="Proteomes" id="UP000176682"/>
    </source>
</evidence>
<keyword evidence="3" id="KW-0067">ATP-binding</keyword>
<keyword evidence="1" id="KW-0813">Transport</keyword>
<evidence type="ECO:0000256" key="2">
    <source>
        <dbReference type="ARBA" id="ARBA00022741"/>
    </source>
</evidence>
<gene>
    <name evidence="5" type="ORF">A2368_02395</name>
</gene>
<protein>
    <submittedName>
        <fullName evidence="5">ABC transporter</fullName>
    </submittedName>
</protein>